<evidence type="ECO:0000313" key="1">
    <source>
        <dbReference type="EMBL" id="KAK7600931.1"/>
    </source>
</evidence>
<dbReference type="AlphaFoldDB" id="A0AAN9TQA5"/>
<reference evidence="1 2" key="1">
    <citation type="submission" date="2024-03" db="EMBL/GenBank/DDBJ databases">
        <title>Adaptation during the transition from Ophiocordyceps entomopathogen to insect associate is accompanied by gene loss and intensified selection.</title>
        <authorList>
            <person name="Ward C.M."/>
            <person name="Onetto C.A."/>
            <person name="Borneman A.R."/>
        </authorList>
    </citation>
    <scope>NUCLEOTIDE SEQUENCE [LARGE SCALE GENOMIC DNA]</scope>
    <source>
        <strain evidence="1">AWRI1</strain>
        <tissue evidence="1">Single Adult Female</tissue>
    </source>
</reference>
<comment type="caution">
    <text evidence="1">The sequence shown here is derived from an EMBL/GenBank/DDBJ whole genome shotgun (WGS) entry which is preliminary data.</text>
</comment>
<keyword evidence="2" id="KW-1185">Reference proteome</keyword>
<evidence type="ECO:0000313" key="2">
    <source>
        <dbReference type="Proteomes" id="UP001367676"/>
    </source>
</evidence>
<dbReference type="Proteomes" id="UP001367676">
    <property type="component" value="Unassembled WGS sequence"/>
</dbReference>
<name>A0AAN9TQA5_9HEMI</name>
<organism evidence="1 2">
    <name type="scientific">Parthenolecanium corni</name>
    <dbReference type="NCBI Taxonomy" id="536013"/>
    <lineage>
        <taxon>Eukaryota</taxon>
        <taxon>Metazoa</taxon>
        <taxon>Ecdysozoa</taxon>
        <taxon>Arthropoda</taxon>
        <taxon>Hexapoda</taxon>
        <taxon>Insecta</taxon>
        <taxon>Pterygota</taxon>
        <taxon>Neoptera</taxon>
        <taxon>Paraneoptera</taxon>
        <taxon>Hemiptera</taxon>
        <taxon>Sternorrhyncha</taxon>
        <taxon>Coccoidea</taxon>
        <taxon>Coccidae</taxon>
        <taxon>Parthenolecanium</taxon>
    </lineage>
</organism>
<sequence length="97" mass="10562">MKEPSGVLGRELQVKVADDGLVARPVGPYRSPGLSDPIITELPSTETLTSHKPTTSHLLLPATQINASTTMLYNHVLPYYHPSNYSSLSCYSVSESF</sequence>
<protein>
    <submittedName>
        <fullName evidence="1">Uncharacterized protein</fullName>
    </submittedName>
</protein>
<proteinExistence type="predicted"/>
<accession>A0AAN9TQA5</accession>
<dbReference type="EMBL" id="JBBCAQ010000010">
    <property type="protein sequence ID" value="KAK7600931.1"/>
    <property type="molecule type" value="Genomic_DNA"/>
</dbReference>
<gene>
    <name evidence="1" type="ORF">V9T40_008372</name>
</gene>